<dbReference type="InterPro" id="IPR001977">
    <property type="entry name" value="Depp_CoAkinase"/>
</dbReference>
<dbReference type="AlphaFoldDB" id="A0A1Y1CMC6"/>
<sequence>MLKIGLTGGIGSGKSIVGKAFEMMGVPVYVADIEAKRLMVSNEEVRKLIISRFGHGIYDSNLNLNRKLLAEIVFNDSESLKAINSIVHPAVRADFKRWSNQYSQIAYVIQESAILFDTGLYRDFDKIITVTAEEEIRIQRVVDRDSAGREQIVERMRNQLSESERIARADFVIYNSTELILPQIDLIDKQIRFLASR</sequence>
<name>A0A1Y1CMC6_9BACT</name>
<keyword evidence="5" id="KW-0963">Cytoplasm</keyword>
<dbReference type="Pfam" id="PF01121">
    <property type="entry name" value="CoaE"/>
    <property type="match status" value="1"/>
</dbReference>
<dbReference type="SUPFAM" id="SSF52540">
    <property type="entry name" value="P-loop containing nucleoside triphosphate hydrolases"/>
    <property type="match status" value="1"/>
</dbReference>
<keyword evidence="8" id="KW-1185">Reference proteome</keyword>
<evidence type="ECO:0000256" key="6">
    <source>
        <dbReference type="NCBIfam" id="TIGR00152"/>
    </source>
</evidence>
<dbReference type="EMBL" id="AP018042">
    <property type="protein sequence ID" value="BAX81547.1"/>
    <property type="molecule type" value="Genomic_DNA"/>
</dbReference>
<dbReference type="EC" id="2.7.1.24" evidence="5 6"/>
<gene>
    <name evidence="5" type="primary">coaE</name>
    <name evidence="7" type="ORF">ALGA_3247</name>
</gene>
<keyword evidence="5 7" id="KW-0418">Kinase</keyword>
<comment type="similarity">
    <text evidence="1 5">Belongs to the CoaE family.</text>
</comment>
<feature type="binding site" evidence="5">
    <location>
        <begin position="11"/>
        <end position="16"/>
    </location>
    <ligand>
        <name>ATP</name>
        <dbReference type="ChEBI" id="CHEBI:30616"/>
    </ligand>
</feature>
<keyword evidence="5" id="KW-0808">Transferase</keyword>
<dbReference type="GO" id="GO:0004140">
    <property type="term" value="F:dephospho-CoA kinase activity"/>
    <property type="evidence" value="ECO:0007669"/>
    <property type="project" value="UniProtKB-UniRule"/>
</dbReference>
<protein>
    <recommendedName>
        <fullName evidence="5 6">Dephospho-CoA kinase</fullName>
        <ecNumber evidence="5 6">2.7.1.24</ecNumber>
    </recommendedName>
    <alternativeName>
        <fullName evidence="5">Dephosphocoenzyme A kinase</fullName>
    </alternativeName>
</protein>
<evidence type="ECO:0000313" key="8">
    <source>
        <dbReference type="Proteomes" id="UP000218267"/>
    </source>
</evidence>
<reference evidence="7 8" key="1">
    <citation type="journal article" date="2018" name="Mar. Genomics">
        <title>Complete genome sequence of Marinifilaceae bacterium strain SPP2, isolated from the Antarctic marine sediment.</title>
        <authorList>
            <person name="Watanabe M."/>
            <person name="Kojima H."/>
            <person name="Fukui M."/>
        </authorList>
    </citation>
    <scope>NUCLEOTIDE SEQUENCE [LARGE SCALE GENOMIC DNA]</scope>
    <source>
        <strain evidence="7 8">SPP2</strain>
    </source>
</reference>
<comment type="catalytic activity">
    <reaction evidence="5">
        <text>3'-dephospho-CoA + ATP = ADP + CoA + H(+)</text>
        <dbReference type="Rhea" id="RHEA:18245"/>
        <dbReference type="ChEBI" id="CHEBI:15378"/>
        <dbReference type="ChEBI" id="CHEBI:30616"/>
        <dbReference type="ChEBI" id="CHEBI:57287"/>
        <dbReference type="ChEBI" id="CHEBI:57328"/>
        <dbReference type="ChEBI" id="CHEBI:456216"/>
        <dbReference type="EC" id="2.7.1.24"/>
    </reaction>
</comment>
<reference evidence="8" key="2">
    <citation type="journal article" date="2020" name="Antonie Van Leeuwenhoek">
        <title>Labilibaculum antarcticum sp. nov., a novel facultative anaerobic, psychrotorelant bacterium isolated from marine sediment of Antarctica.</title>
        <authorList>
            <person name="Watanabe M."/>
            <person name="Kojima H."/>
            <person name="Fukui M."/>
        </authorList>
    </citation>
    <scope>NUCLEOTIDE SEQUENCE [LARGE SCALE GENOMIC DNA]</scope>
    <source>
        <strain evidence="8">SPP2</strain>
    </source>
</reference>
<dbReference type="CDD" id="cd02022">
    <property type="entry name" value="DPCK"/>
    <property type="match status" value="1"/>
</dbReference>
<keyword evidence="4 5" id="KW-0173">Coenzyme A biosynthesis</keyword>
<dbReference type="RefSeq" id="WP_096431063.1">
    <property type="nucleotide sequence ID" value="NZ_AP018042.1"/>
</dbReference>
<dbReference type="GO" id="GO:0005737">
    <property type="term" value="C:cytoplasm"/>
    <property type="evidence" value="ECO:0007669"/>
    <property type="project" value="UniProtKB-SubCell"/>
</dbReference>
<dbReference type="Gene3D" id="3.40.50.300">
    <property type="entry name" value="P-loop containing nucleotide triphosphate hydrolases"/>
    <property type="match status" value="1"/>
</dbReference>
<dbReference type="PROSITE" id="PS51219">
    <property type="entry name" value="DPCK"/>
    <property type="match status" value="1"/>
</dbReference>
<evidence type="ECO:0000256" key="1">
    <source>
        <dbReference type="ARBA" id="ARBA00009018"/>
    </source>
</evidence>
<dbReference type="NCBIfam" id="TIGR00152">
    <property type="entry name" value="dephospho-CoA kinase"/>
    <property type="match status" value="1"/>
</dbReference>
<dbReference type="KEGG" id="mbas:ALGA_3247"/>
<evidence type="ECO:0000256" key="2">
    <source>
        <dbReference type="ARBA" id="ARBA00022741"/>
    </source>
</evidence>
<evidence type="ECO:0000256" key="3">
    <source>
        <dbReference type="ARBA" id="ARBA00022840"/>
    </source>
</evidence>
<evidence type="ECO:0000256" key="4">
    <source>
        <dbReference type="ARBA" id="ARBA00022993"/>
    </source>
</evidence>
<dbReference type="GO" id="GO:0015937">
    <property type="term" value="P:coenzyme A biosynthetic process"/>
    <property type="evidence" value="ECO:0007669"/>
    <property type="project" value="UniProtKB-UniRule"/>
</dbReference>
<keyword evidence="2 5" id="KW-0547">Nucleotide-binding</keyword>
<comment type="subcellular location">
    <subcellularLocation>
        <location evidence="5">Cytoplasm</location>
    </subcellularLocation>
</comment>
<evidence type="ECO:0000256" key="5">
    <source>
        <dbReference type="HAMAP-Rule" id="MF_00376"/>
    </source>
</evidence>
<dbReference type="OrthoDB" id="9812943at2"/>
<proteinExistence type="inferred from homology"/>
<dbReference type="Proteomes" id="UP000218267">
    <property type="component" value="Chromosome"/>
</dbReference>
<dbReference type="PANTHER" id="PTHR10695:SF46">
    <property type="entry name" value="BIFUNCTIONAL COENZYME A SYNTHASE-RELATED"/>
    <property type="match status" value="1"/>
</dbReference>
<dbReference type="GO" id="GO:0005524">
    <property type="term" value="F:ATP binding"/>
    <property type="evidence" value="ECO:0007669"/>
    <property type="project" value="UniProtKB-UniRule"/>
</dbReference>
<organism evidence="7 8">
    <name type="scientific">Labilibaculum antarcticum</name>
    <dbReference type="NCBI Taxonomy" id="1717717"/>
    <lineage>
        <taxon>Bacteria</taxon>
        <taxon>Pseudomonadati</taxon>
        <taxon>Bacteroidota</taxon>
        <taxon>Bacteroidia</taxon>
        <taxon>Marinilabiliales</taxon>
        <taxon>Marinifilaceae</taxon>
        <taxon>Labilibaculum</taxon>
    </lineage>
</organism>
<accession>A0A1Y1CMC6</accession>
<dbReference type="InterPro" id="IPR027417">
    <property type="entry name" value="P-loop_NTPase"/>
</dbReference>
<keyword evidence="3 5" id="KW-0067">ATP-binding</keyword>
<dbReference type="HAMAP" id="MF_00376">
    <property type="entry name" value="Dephospho_CoA_kinase"/>
    <property type="match status" value="1"/>
</dbReference>
<dbReference type="UniPathway" id="UPA00241">
    <property type="reaction ID" value="UER00356"/>
</dbReference>
<comment type="function">
    <text evidence="5">Catalyzes the phosphorylation of the 3'-hydroxyl group of dephosphocoenzyme A to form coenzyme A.</text>
</comment>
<evidence type="ECO:0000313" key="7">
    <source>
        <dbReference type="EMBL" id="BAX81547.1"/>
    </source>
</evidence>
<dbReference type="PANTHER" id="PTHR10695">
    <property type="entry name" value="DEPHOSPHO-COA KINASE-RELATED"/>
    <property type="match status" value="1"/>
</dbReference>
<comment type="pathway">
    <text evidence="5">Cofactor biosynthesis; coenzyme A biosynthesis; CoA from (R)-pantothenate: step 5/5.</text>
</comment>